<dbReference type="PANTHER" id="PTHR10640:SF7">
    <property type="entry name" value="METHYLTHIORIBULOSE-1-PHOSPHATE DEHYDRATASE"/>
    <property type="match status" value="1"/>
</dbReference>
<comment type="cofactor">
    <cofactor evidence="6">
        <name>Zn(2+)</name>
        <dbReference type="ChEBI" id="CHEBI:29105"/>
    </cofactor>
    <text evidence="6">Binds 1 zinc ion per subunit.</text>
</comment>
<dbReference type="NCBIfam" id="NF006672">
    <property type="entry name" value="PRK09220.1"/>
    <property type="match status" value="1"/>
</dbReference>
<evidence type="ECO:0000256" key="3">
    <source>
        <dbReference type="ARBA" id="ARBA00022833"/>
    </source>
</evidence>
<dbReference type="Pfam" id="PF00596">
    <property type="entry name" value="Aldolase_II"/>
    <property type="match status" value="1"/>
</dbReference>
<dbReference type="Proteomes" id="UP001430954">
    <property type="component" value="Unassembled WGS sequence"/>
</dbReference>
<comment type="catalytic activity">
    <reaction evidence="6">
        <text>5-(methylsulfanyl)-D-ribulose 1-phosphate = 5-methylsulfanyl-2,3-dioxopentyl phosphate + H2O</text>
        <dbReference type="Rhea" id="RHEA:15549"/>
        <dbReference type="ChEBI" id="CHEBI:15377"/>
        <dbReference type="ChEBI" id="CHEBI:58548"/>
        <dbReference type="ChEBI" id="CHEBI:58828"/>
        <dbReference type="EC" id="4.2.1.109"/>
    </reaction>
</comment>
<evidence type="ECO:0000313" key="9">
    <source>
        <dbReference type="Proteomes" id="UP001430954"/>
    </source>
</evidence>
<dbReference type="PANTHER" id="PTHR10640">
    <property type="entry name" value="METHYLTHIORIBULOSE-1-PHOSPHATE DEHYDRATASE"/>
    <property type="match status" value="1"/>
</dbReference>
<keyword evidence="1 6" id="KW-0028">Amino-acid biosynthesis</keyword>
<name>A0ABS7T4M8_9GAMM</name>
<evidence type="ECO:0000256" key="6">
    <source>
        <dbReference type="HAMAP-Rule" id="MF_01677"/>
    </source>
</evidence>
<keyword evidence="2 6" id="KW-0479">Metal-binding</keyword>
<dbReference type="HAMAP" id="MF_01677">
    <property type="entry name" value="Salvage_MtnB"/>
    <property type="match status" value="1"/>
</dbReference>
<comment type="pathway">
    <text evidence="6">Amino-acid biosynthesis; L-methionine biosynthesis via salvage pathway; L-methionine from S-methyl-5-thio-alpha-D-ribose 1-phosphate: step 2/6.</text>
</comment>
<gene>
    <name evidence="6" type="primary">mtnB</name>
    <name evidence="8" type="ORF">K6753_04610</name>
</gene>
<organism evidence="8 9">
    <name type="scientific">Novilysobacter selenitireducens</name>
    <dbReference type="NCBI Taxonomy" id="2872639"/>
    <lineage>
        <taxon>Bacteria</taxon>
        <taxon>Pseudomonadati</taxon>
        <taxon>Pseudomonadota</taxon>
        <taxon>Gammaproteobacteria</taxon>
        <taxon>Lysobacterales</taxon>
        <taxon>Lysobacteraceae</taxon>
        <taxon>Novilysobacter</taxon>
    </lineage>
</organism>
<sequence length="216" mass="24141">MNAPLPYDPQRLVHCAGEIIVNVRELAERGWTPATSSNFSRRMDDAHLAITVSGRDKGRLTEGDIMVVDMDGQPVATDQKSSAETLLHTQLYKRFPEIGCVLHTHSQTQTVASRLYAGAGHVHLEGYELLKAFAGNTTHETEVELPVLPNSQDMHTLAAQVDALLDRQCMWGYLIDGHGLYAWGRDMAEARRHLEAFEFLLGCELQLLSLQPRSHR</sequence>
<dbReference type="EC" id="4.2.1.109" evidence="6"/>
<dbReference type="SMART" id="SM01007">
    <property type="entry name" value="Aldolase_II"/>
    <property type="match status" value="1"/>
</dbReference>
<evidence type="ECO:0000256" key="2">
    <source>
        <dbReference type="ARBA" id="ARBA00022723"/>
    </source>
</evidence>
<keyword evidence="5 6" id="KW-0456">Lyase</keyword>
<dbReference type="EMBL" id="JAINZW010000002">
    <property type="protein sequence ID" value="MBZ4038806.1"/>
    <property type="molecule type" value="Genomic_DNA"/>
</dbReference>
<evidence type="ECO:0000256" key="5">
    <source>
        <dbReference type="ARBA" id="ARBA00023239"/>
    </source>
</evidence>
<keyword evidence="4 6" id="KW-0486">Methionine biosynthesis</keyword>
<dbReference type="GO" id="GO:0046570">
    <property type="term" value="F:methylthioribulose 1-phosphate dehydratase activity"/>
    <property type="evidence" value="ECO:0007669"/>
    <property type="project" value="UniProtKB-EC"/>
</dbReference>
<dbReference type="RefSeq" id="WP_223675010.1">
    <property type="nucleotide sequence ID" value="NZ_JAINZW010000002.1"/>
</dbReference>
<keyword evidence="3 6" id="KW-0862">Zinc</keyword>
<reference evidence="8 9" key="1">
    <citation type="submission" date="2021-09" db="EMBL/GenBank/DDBJ databases">
        <title>Lysobacter sp. 13A isolated from the river sediment.</title>
        <authorList>
            <person name="Liu H."/>
            <person name="Li S."/>
            <person name="Mao S."/>
        </authorList>
    </citation>
    <scope>NUCLEOTIDE SEQUENCE [LARGE SCALE GENOMIC DNA]</scope>
    <source>
        <strain evidence="8 9">13A</strain>
    </source>
</reference>
<feature type="domain" description="Class II aldolase/adducin N-terminal" evidence="7">
    <location>
        <begin position="17"/>
        <end position="205"/>
    </location>
</feature>
<feature type="binding site" evidence="6">
    <location>
        <position position="105"/>
    </location>
    <ligand>
        <name>Zn(2+)</name>
        <dbReference type="ChEBI" id="CHEBI:29105"/>
    </ligand>
</feature>
<evidence type="ECO:0000256" key="1">
    <source>
        <dbReference type="ARBA" id="ARBA00022605"/>
    </source>
</evidence>
<evidence type="ECO:0000256" key="4">
    <source>
        <dbReference type="ARBA" id="ARBA00023167"/>
    </source>
</evidence>
<dbReference type="NCBIfam" id="TIGR03328">
    <property type="entry name" value="salvage_mtnB"/>
    <property type="match status" value="1"/>
</dbReference>
<dbReference type="Gene3D" id="3.40.225.10">
    <property type="entry name" value="Class II aldolase/adducin N-terminal domain"/>
    <property type="match status" value="1"/>
</dbReference>
<comment type="caution">
    <text evidence="8">The sequence shown here is derived from an EMBL/GenBank/DDBJ whole genome shotgun (WGS) entry which is preliminary data.</text>
</comment>
<dbReference type="InterPro" id="IPR017714">
    <property type="entry name" value="MethylthioRu-1-P_deHdtase_MtnB"/>
</dbReference>
<keyword evidence="9" id="KW-1185">Reference proteome</keyword>
<dbReference type="InterPro" id="IPR036409">
    <property type="entry name" value="Aldolase_II/adducin_N_sf"/>
</dbReference>
<comment type="similarity">
    <text evidence="6">Belongs to the aldolase class II family. MtnB subfamily.</text>
</comment>
<feature type="binding site" evidence="6">
    <location>
        <position position="103"/>
    </location>
    <ligand>
        <name>Zn(2+)</name>
        <dbReference type="ChEBI" id="CHEBI:29105"/>
    </ligand>
</feature>
<comment type="function">
    <text evidence="6">Catalyzes the dehydration of methylthioribulose-1-phosphate (MTRu-1-P) into 2,3-diketo-5-methylthiopentyl-1-phosphate (DK-MTP-1-P).</text>
</comment>
<accession>A0ABS7T4M8</accession>
<dbReference type="SUPFAM" id="SSF53639">
    <property type="entry name" value="AraD/HMP-PK domain-like"/>
    <property type="match status" value="1"/>
</dbReference>
<protein>
    <recommendedName>
        <fullName evidence="6">Methylthioribulose-1-phosphate dehydratase</fullName>
        <shortName evidence="6">MTRu-1-P dehydratase</shortName>
        <ecNumber evidence="6">4.2.1.109</ecNumber>
    </recommendedName>
</protein>
<evidence type="ECO:0000313" key="8">
    <source>
        <dbReference type="EMBL" id="MBZ4038806.1"/>
    </source>
</evidence>
<proteinExistence type="inferred from homology"/>
<dbReference type="InterPro" id="IPR001303">
    <property type="entry name" value="Aldolase_II/adducin_N"/>
</dbReference>
<evidence type="ECO:0000259" key="7">
    <source>
        <dbReference type="SMART" id="SM01007"/>
    </source>
</evidence>